<dbReference type="AlphaFoldDB" id="A0A7G9Z3M6"/>
<accession>A0A7G9Z3M6</accession>
<protein>
    <recommendedName>
        <fullName evidence="2">Nucleotidyl transferase AbiEii/AbiGii toxin family protein</fullName>
    </recommendedName>
</protein>
<dbReference type="InterPro" id="IPR014942">
    <property type="entry name" value="AbiEii"/>
</dbReference>
<sequence>MISRACFERKWITTKHSKTNADPILIEKAIYAFELLGNLVENGINLIFKGGTGLMLLIPELKRLSIDLDIITEEEDLRLYESFDALIKKGVFKKWEEDKRPIERKIPKSHFKFYYNSSIERRMAYIMLDIVKMPSPFPKTIEKPIIIPLFEAEKEVKVCIPTLNGFTGDKLSAFAPTTIGIPYGKEKSMEIIKQLFDLGILFEYITDLKEIRQSYKKIADIEASYRDMSLPTDTFLCDTIQASFLISQLDFHGSIENVYTRELRDGIRRIRNHIVGGRYTFSNAKEDASKVACLAFLIKDGRLDMDIEGLKQNRGDVERIKEVLLPEEFGILNKLKAISPESFYLWAVATEVMPEDENDK</sequence>
<dbReference type="Gene3D" id="3.10.450.620">
    <property type="entry name" value="JHP933, nucleotidyltransferase-like core domain"/>
    <property type="match status" value="1"/>
</dbReference>
<organism evidence="1">
    <name type="scientific">Candidatus Methanophaga sp. ANME-1 ERB7</name>
    <dbReference type="NCBI Taxonomy" id="2759913"/>
    <lineage>
        <taxon>Archaea</taxon>
        <taxon>Methanobacteriati</taxon>
        <taxon>Methanobacteriota</taxon>
        <taxon>Stenosarchaea group</taxon>
        <taxon>Methanomicrobia</taxon>
        <taxon>Candidatus Methanophagales</taxon>
        <taxon>Candidatus Methanophagaceae</taxon>
        <taxon>Candidatus Methanophaga</taxon>
    </lineage>
</organism>
<evidence type="ECO:0008006" key="2">
    <source>
        <dbReference type="Google" id="ProtNLM"/>
    </source>
</evidence>
<proteinExistence type="predicted"/>
<reference evidence="1" key="1">
    <citation type="submission" date="2020-06" db="EMBL/GenBank/DDBJ databases">
        <title>Unique genomic features of the anaerobic methanotrophic archaea.</title>
        <authorList>
            <person name="Chadwick G.L."/>
            <person name="Skennerton C.T."/>
            <person name="Laso-Perez R."/>
            <person name="Leu A.O."/>
            <person name="Speth D.R."/>
            <person name="Yu H."/>
            <person name="Morgan-Lang C."/>
            <person name="Hatzenpichler R."/>
            <person name="Goudeau D."/>
            <person name="Malmstrom R."/>
            <person name="Brazelton W.J."/>
            <person name="Woyke T."/>
            <person name="Hallam S.J."/>
            <person name="Tyson G.W."/>
            <person name="Wegener G."/>
            <person name="Boetius A."/>
            <person name="Orphan V."/>
        </authorList>
    </citation>
    <scope>NUCLEOTIDE SEQUENCE</scope>
</reference>
<name>A0A7G9Z3M6_9EURY</name>
<gene>
    <name evidence="1" type="ORF">GHJHFCIO_00010</name>
</gene>
<dbReference type="EMBL" id="MT631596">
    <property type="protein sequence ID" value="QNO54860.1"/>
    <property type="molecule type" value="Genomic_DNA"/>
</dbReference>
<dbReference type="Pfam" id="PF08843">
    <property type="entry name" value="AbiEii"/>
    <property type="match status" value="1"/>
</dbReference>
<evidence type="ECO:0000313" key="1">
    <source>
        <dbReference type="EMBL" id="QNO54860.1"/>
    </source>
</evidence>